<evidence type="ECO:0000313" key="2">
    <source>
        <dbReference type="EnsemblMetazoa" id="XP_016662091.1"/>
    </source>
</evidence>
<sequence length="209" mass="24706">MINNMLAFFFMFYFIVCTYADPAEKLAKCRLQMSKADLSHEKDSKYIAESNWIDTVSNILVPICNNVHTFQENHKLHLHIFKAKHHIFDELLLTCGFLEKYLVNDTIDKKEYKPVLDNLLPTCTALYNYDQNIVANTHESQFTLDYFYSSTCKFLREYQNVDEKDYKESKFTVDDFCNGYDNPAYFSHRGKCVTWKSRNTSGQYKRSNH</sequence>
<proteinExistence type="predicted"/>
<reference evidence="3" key="1">
    <citation type="submission" date="2010-06" db="EMBL/GenBank/DDBJ databases">
        <authorList>
            <person name="Jiang H."/>
            <person name="Abraham K."/>
            <person name="Ali S."/>
            <person name="Alsbrooks S.L."/>
            <person name="Anim B.N."/>
            <person name="Anosike U.S."/>
            <person name="Attaway T."/>
            <person name="Bandaranaike D.P."/>
            <person name="Battles P.K."/>
            <person name="Bell S.N."/>
            <person name="Bell A.V."/>
            <person name="Beltran B."/>
            <person name="Bickham C."/>
            <person name="Bustamante Y."/>
            <person name="Caleb T."/>
            <person name="Canada A."/>
            <person name="Cardenas V."/>
            <person name="Carter K."/>
            <person name="Chacko J."/>
            <person name="Chandrabose M.N."/>
            <person name="Chavez D."/>
            <person name="Chavez A."/>
            <person name="Chen L."/>
            <person name="Chu H.-S."/>
            <person name="Claassen K.J."/>
            <person name="Cockrell R."/>
            <person name="Collins M."/>
            <person name="Cooper J.A."/>
            <person name="Cree A."/>
            <person name="Curry S.M."/>
            <person name="Da Y."/>
            <person name="Dao M.D."/>
            <person name="Das B."/>
            <person name="Davila M.-L."/>
            <person name="Davy-Carroll L."/>
            <person name="Denson S."/>
            <person name="Dinh H."/>
            <person name="Ebong V.E."/>
            <person name="Edwards J.R."/>
            <person name="Egan A."/>
            <person name="El-Daye J."/>
            <person name="Escobedo L."/>
            <person name="Fernandez S."/>
            <person name="Fernando P.R."/>
            <person name="Flagg N."/>
            <person name="Forbes L.D."/>
            <person name="Fowler R.G."/>
            <person name="Fu Q."/>
            <person name="Gabisi R.A."/>
            <person name="Ganer J."/>
            <person name="Garbino Pronczuk A."/>
            <person name="Garcia R.M."/>
            <person name="Garner T."/>
            <person name="Garrett T.E."/>
            <person name="Gonzalez D.A."/>
            <person name="Hamid H."/>
            <person name="Hawkins E.S."/>
            <person name="Hirani K."/>
            <person name="Hogues M.E."/>
            <person name="Hollins B."/>
            <person name="Hsiao C.-H."/>
            <person name="Jabil R."/>
            <person name="James M.L."/>
            <person name="Jhangiani S.N."/>
            <person name="Johnson B."/>
            <person name="Johnson Q."/>
            <person name="Joshi V."/>
            <person name="Kalu J.B."/>
            <person name="Kam C."/>
            <person name="Kashfia A."/>
            <person name="Keebler J."/>
            <person name="Kisamo H."/>
            <person name="Kovar C.L."/>
            <person name="Lago L.A."/>
            <person name="Lai C.-Y."/>
            <person name="Laidlaw J."/>
            <person name="Lara F."/>
            <person name="Le T.-K."/>
            <person name="Lee S.L."/>
            <person name="Legall F.H."/>
            <person name="Lemon S.J."/>
            <person name="Lewis L.R."/>
            <person name="Li B."/>
            <person name="Liu Y."/>
            <person name="Liu Y.-S."/>
            <person name="Lopez J."/>
            <person name="Lozado R.J."/>
            <person name="Lu J."/>
            <person name="Madu R.C."/>
            <person name="Maheshwari M."/>
            <person name="Maheshwari R."/>
            <person name="Malloy K."/>
            <person name="Martinez E."/>
            <person name="Mathew T."/>
            <person name="Mercado I.C."/>
            <person name="Mercado C."/>
            <person name="Meyer B."/>
            <person name="Montgomery K."/>
            <person name="Morgan M.B."/>
            <person name="Munidasa M."/>
            <person name="Nazareth L.V."/>
            <person name="Nelson J."/>
            <person name="Ng B.M."/>
            <person name="Nguyen N.B."/>
            <person name="Nguyen P.Q."/>
            <person name="Nguyen T."/>
            <person name="Obregon M."/>
            <person name="Okwuonu G.O."/>
            <person name="Onwere C.G."/>
            <person name="Orozco G."/>
            <person name="Parra A."/>
            <person name="Patel S."/>
            <person name="Patil S."/>
            <person name="Perez A."/>
            <person name="Perez Y."/>
            <person name="Pham C."/>
            <person name="Primus E.L."/>
            <person name="Pu L.-L."/>
            <person name="Puazo M."/>
            <person name="Qin X."/>
            <person name="Quiroz J.B."/>
            <person name="Reese J."/>
            <person name="Richards S."/>
            <person name="Rives C.M."/>
            <person name="Robberts R."/>
            <person name="Ruiz S.J."/>
            <person name="Ruiz M.J."/>
            <person name="Santibanez J."/>
            <person name="Schneider B.W."/>
            <person name="Sisson I."/>
            <person name="Smith M."/>
            <person name="Sodergren E."/>
            <person name="Song X.-Z."/>
            <person name="Song B.B."/>
            <person name="Summersgill H."/>
            <person name="Thelus R."/>
            <person name="Thornton R.D."/>
            <person name="Trejos Z.Y."/>
            <person name="Usmani K."/>
            <person name="Vattathil S."/>
            <person name="Villasana D."/>
            <person name="Walker D.L."/>
            <person name="Wang S."/>
            <person name="Wang K."/>
            <person name="White C.S."/>
            <person name="Williams A.C."/>
            <person name="Williamson J."/>
            <person name="Wilson K."/>
            <person name="Woghiren I.O."/>
            <person name="Woodworth J.R."/>
            <person name="Worley K.C."/>
            <person name="Wright R.A."/>
            <person name="Wu W."/>
            <person name="Young L."/>
            <person name="Zhang L."/>
            <person name="Zhang J."/>
            <person name="Zhu Y."/>
            <person name="Muzny D.M."/>
            <person name="Weinstock G."/>
            <person name="Gibbs R.A."/>
        </authorList>
    </citation>
    <scope>NUCLEOTIDE SEQUENCE [LARGE SCALE GENOMIC DNA]</scope>
    <source>
        <strain evidence="3">LSR1</strain>
    </source>
</reference>
<dbReference type="EnsemblMetazoa" id="XM_016806602.2">
    <property type="protein sequence ID" value="XP_016662091.1"/>
    <property type="gene ID" value="LOC100575094"/>
</dbReference>
<protein>
    <submittedName>
        <fullName evidence="2">Uncharacterized protein</fullName>
    </submittedName>
</protein>
<dbReference type="Proteomes" id="UP000007819">
    <property type="component" value="Chromosome A2"/>
</dbReference>
<name>A0A8R2H7R7_ACYPI</name>
<organism evidence="2 3">
    <name type="scientific">Acyrthosiphon pisum</name>
    <name type="common">Pea aphid</name>
    <dbReference type="NCBI Taxonomy" id="7029"/>
    <lineage>
        <taxon>Eukaryota</taxon>
        <taxon>Metazoa</taxon>
        <taxon>Ecdysozoa</taxon>
        <taxon>Arthropoda</taxon>
        <taxon>Hexapoda</taxon>
        <taxon>Insecta</taxon>
        <taxon>Pterygota</taxon>
        <taxon>Neoptera</taxon>
        <taxon>Paraneoptera</taxon>
        <taxon>Hemiptera</taxon>
        <taxon>Sternorrhyncha</taxon>
        <taxon>Aphidomorpha</taxon>
        <taxon>Aphidoidea</taxon>
        <taxon>Aphididae</taxon>
        <taxon>Macrosiphini</taxon>
        <taxon>Acyrthosiphon</taxon>
    </lineage>
</organism>
<feature type="signal peptide" evidence="1">
    <location>
        <begin position="1"/>
        <end position="20"/>
    </location>
</feature>
<reference evidence="2" key="2">
    <citation type="submission" date="2022-06" db="UniProtKB">
        <authorList>
            <consortium name="EnsemblMetazoa"/>
        </authorList>
    </citation>
    <scope>IDENTIFICATION</scope>
</reference>
<dbReference type="RefSeq" id="XP_016662091.1">
    <property type="nucleotide sequence ID" value="XM_016806602.2"/>
</dbReference>
<dbReference type="AlphaFoldDB" id="A0A8R2H7R7"/>
<evidence type="ECO:0000313" key="3">
    <source>
        <dbReference type="Proteomes" id="UP000007819"/>
    </source>
</evidence>
<feature type="chain" id="PRO_5035805490" evidence="1">
    <location>
        <begin position="21"/>
        <end position="209"/>
    </location>
</feature>
<accession>A0A8R2H7R7</accession>
<keyword evidence="1" id="KW-0732">Signal</keyword>
<evidence type="ECO:0000256" key="1">
    <source>
        <dbReference type="SAM" id="SignalP"/>
    </source>
</evidence>
<keyword evidence="3" id="KW-1185">Reference proteome</keyword>
<dbReference type="GeneID" id="100575094"/>